<organism evidence="2 3">
    <name type="scientific">Cognatishimia activa</name>
    <dbReference type="NCBI Taxonomy" id="1715691"/>
    <lineage>
        <taxon>Bacteria</taxon>
        <taxon>Pseudomonadati</taxon>
        <taxon>Pseudomonadota</taxon>
        <taxon>Alphaproteobacteria</taxon>
        <taxon>Rhodobacterales</taxon>
        <taxon>Paracoccaceae</taxon>
        <taxon>Cognatishimia</taxon>
    </lineage>
</organism>
<keyword evidence="1" id="KW-0472">Membrane</keyword>
<evidence type="ECO:0000256" key="1">
    <source>
        <dbReference type="SAM" id="Phobius"/>
    </source>
</evidence>
<keyword evidence="1" id="KW-1133">Transmembrane helix</keyword>
<keyword evidence="3" id="KW-1185">Reference proteome</keyword>
<protein>
    <submittedName>
        <fullName evidence="2">Uncharacterized protein</fullName>
    </submittedName>
</protein>
<dbReference type="RefSeq" id="WP_258953931.1">
    <property type="nucleotide sequence ID" value="NZ_CYTO01000024.1"/>
</dbReference>
<evidence type="ECO:0000313" key="2">
    <source>
        <dbReference type="EMBL" id="CUK25378.1"/>
    </source>
</evidence>
<keyword evidence="1" id="KW-0812">Transmembrane</keyword>
<dbReference type="Proteomes" id="UP000051184">
    <property type="component" value="Unassembled WGS sequence"/>
</dbReference>
<name>A0A0P1IP76_9RHOB</name>
<evidence type="ECO:0000313" key="3">
    <source>
        <dbReference type="Proteomes" id="UP000051184"/>
    </source>
</evidence>
<proteinExistence type="predicted"/>
<feature type="transmembrane region" description="Helical" evidence="1">
    <location>
        <begin position="20"/>
        <end position="39"/>
    </location>
</feature>
<gene>
    <name evidence="2" type="ORF">TA5114_01176</name>
</gene>
<dbReference type="AlphaFoldDB" id="A0A0P1IP76"/>
<sequence length="40" mass="4262">MMTQIKTVIRNSQFTLLHDAVGAGALVVMMIVALHIPGLA</sequence>
<reference evidence="3" key="1">
    <citation type="submission" date="2015-09" db="EMBL/GenBank/DDBJ databases">
        <authorList>
            <person name="Rodrigo-Torres Lidia"/>
            <person name="Arahal R.David."/>
        </authorList>
    </citation>
    <scope>NUCLEOTIDE SEQUENCE [LARGE SCALE GENOMIC DNA]</scope>
    <source>
        <strain evidence="3">CECT 5114</strain>
    </source>
</reference>
<dbReference type="STRING" id="1715691.TA5113_02755"/>
<dbReference type="EMBL" id="CYUE01000012">
    <property type="protein sequence ID" value="CUK25378.1"/>
    <property type="molecule type" value="Genomic_DNA"/>
</dbReference>
<accession>A0A0P1IP76</accession>